<keyword evidence="8" id="KW-1208">Phospholipid metabolism</keyword>
<dbReference type="PROSITE" id="PS50146">
    <property type="entry name" value="DAGK"/>
    <property type="match status" value="1"/>
</dbReference>
<keyword evidence="7" id="KW-0594">Phospholipid biosynthesis</keyword>
<dbReference type="EC" id="2.7.1.-" evidence="10"/>
<evidence type="ECO:0000256" key="4">
    <source>
        <dbReference type="ARBA" id="ARBA00022741"/>
    </source>
</evidence>
<keyword evidence="3 10" id="KW-0808">Transferase</keyword>
<accession>A0ABW0WR02</accession>
<dbReference type="Gene3D" id="2.60.200.40">
    <property type="match status" value="1"/>
</dbReference>
<evidence type="ECO:0000259" key="9">
    <source>
        <dbReference type="PROSITE" id="PS50146"/>
    </source>
</evidence>
<dbReference type="Pfam" id="PF19279">
    <property type="entry name" value="YegS_C"/>
    <property type="match status" value="1"/>
</dbReference>
<protein>
    <submittedName>
        <fullName evidence="10">Diacylglycerol/lipid kinase family protein</fullName>
        <ecNumber evidence="10">2.7.1.-</ecNumber>
    </submittedName>
</protein>
<keyword evidence="7" id="KW-0444">Lipid biosynthesis</keyword>
<comment type="caution">
    <text evidence="10">The sequence shown here is derived from an EMBL/GenBank/DDBJ whole genome shotgun (WGS) entry which is preliminary data.</text>
</comment>
<dbReference type="SUPFAM" id="SSF111331">
    <property type="entry name" value="NAD kinase/diacylglycerol kinase-like"/>
    <property type="match status" value="1"/>
</dbReference>
<evidence type="ECO:0000256" key="6">
    <source>
        <dbReference type="ARBA" id="ARBA00022840"/>
    </source>
</evidence>
<comment type="cofactor">
    <cofactor evidence="1">
        <name>Mg(2+)</name>
        <dbReference type="ChEBI" id="CHEBI:18420"/>
    </cofactor>
</comment>
<gene>
    <name evidence="10" type="ORF">ACFP3J_35220</name>
</gene>
<organism evidence="10 11">
    <name type="scientific">Streptomyces nogalater</name>
    <dbReference type="NCBI Taxonomy" id="38314"/>
    <lineage>
        <taxon>Bacteria</taxon>
        <taxon>Bacillati</taxon>
        <taxon>Actinomycetota</taxon>
        <taxon>Actinomycetes</taxon>
        <taxon>Kitasatosporales</taxon>
        <taxon>Streptomycetaceae</taxon>
        <taxon>Streptomyces</taxon>
    </lineage>
</organism>
<dbReference type="InterPro" id="IPR045540">
    <property type="entry name" value="YegS/DAGK_C"/>
</dbReference>
<dbReference type="PANTHER" id="PTHR12358">
    <property type="entry name" value="SPHINGOSINE KINASE"/>
    <property type="match status" value="1"/>
</dbReference>
<dbReference type="RefSeq" id="WP_344350108.1">
    <property type="nucleotide sequence ID" value="NZ_BAAASM010000033.1"/>
</dbReference>
<feature type="domain" description="DAGKc" evidence="9">
    <location>
        <begin position="9"/>
        <end position="149"/>
    </location>
</feature>
<dbReference type="InterPro" id="IPR050187">
    <property type="entry name" value="Lipid_Phosphate_FormReg"/>
</dbReference>
<evidence type="ECO:0000256" key="2">
    <source>
        <dbReference type="ARBA" id="ARBA00005983"/>
    </source>
</evidence>
<dbReference type="InterPro" id="IPR001206">
    <property type="entry name" value="Diacylglycerol_kinase_cat_dom"/>
</dbReference>
<comment type="similarity">
    <text evidence="2">Belongs to the diacylglycerol/lipid kinase family.</text>
</comment>
<dbReference type="PANTHER" id="PTHR12358:SF106">
    <property type="entry name" value="LIPID KINASE YEGS"/>
    <property type="match status" value="1"/>
</dbReference>
<keyword evidence="6" id="KW-0067">ATP-binding</keyword>
<dbReference type="Proteomes" id="UP001596065">
    <property type="component" value="Unassembled WGS sequence"/>
</dbReference>
<dbReference type="GO" id="GO:0016301">
    <property type="term" value="F:kinase activity"/>
    <property type="evidence" value="ECO:0007669"/>
    <property type="project" value="UniProtKB-KW"/>
</dbReference>
<sequence length="320" mass="34314">MTINDLPCGRYRRVTIIANPAAGSTTDARIASMESLCADLCEHVDVFWTKHKGHATDFLASLLNQEVPGADLPDVLVSVGGDGTLREVMDGIRRSRHRPPLIVMPGGTGNSNYRSLWDDIPWETALHSALTGGAAAVRKLDLARISSPERLIVLGASTGLFAAATAESRSIPIPGRDRYQEAISRTLKNYKPYMGRVLVDGRVVHSGATTLVNVGGGRHRAGVYNILPRSLPDDALLDVCVLDASLPTRTALDLMRTGEHLGHPGVTYAQGAEITLERIDGSPLQFETDGEVVTSNRHSITIKVLPGAVPVIARDQHQGG</sequence>
<evidence type="ECO:0000256" key="1">
    <source>
        <dbReference type="ARBA" id="ARBA00001946"/>
    </source>
</evidence>
<keyword evidence="7" id="KW-0443">Lipid metabolism</keyword>
<evidence type="ECO:0000256" key="8">
    <source>
        <dbReference type="ARBA" id="ARBA00023264"/>
    </source>
</evidence>
<evidence type="ECO:0000256" key="3">
    <source>
        <dbReference type="ARBA" id="ARBA00022679"/>
    </source>
</evidence>
<keyword evidence="4" id="KW-0547">Nucleotide-binding</keyword>
<keyword evidence="11" id="KW-1185">Reference proteome</keyword>
<dbReference type="Pfam" id="PF00781">
    <property type="entry name" value="DAGK_cat"/>
    <property type="match status" value="1"/>
</dbReference>
<evidence type="ECO:0000256" key="7">
    <source>
        <dbReference type="ARBA" id="ARBA00023209"/>
    </source>
</evidence>
<keyword evidence="5 10" id="KW-0418">Kinase</keyword>
<proteinExistence type="inferred from homology"/>
<evidence type="ECO:0000256" key="5">
    <source>
        <dbReference type="ARBA" id="ARBA00022777"/>
    </source>
</evidence>
<dbReference type="InterPro" id="IPR017438">
    <property type="entry name" value="ATP-NAD_kinase_N"/>
</dbReference>
<dbReference type="EMBL" id="JBHSOE010000110">
    <property type="protein sequence ID" value="MFC5660697.1"/>
    <property type="molecule type" value="Genomic_DNA"/>
</dbReference>
<reference evidence="11" key="1">
    <citation type="journal article" date="2019" name="Int. J. Syst. Evol. Microbiol.">
        <title>The Global Catalogue of Microorganisms (GCM) 10K type strain sequencing project: providing services to taxonomists for standard genome sequencing and annotation.</title>
        <authorList>
            <consortium name="The Broad Institute Genomics Platform"/>
            <consortium name="The Broad Institute Genome Sequencing Center for Infectious Disease"/>
            <person name="Wu L."/>
            <person name="Ma J."/>
        </authorList>
    </citation>
    <scope>NUCLEOTIDE SEQUENCE [LARGE SCALE GENOMIC DNA]</scope>
    <source>
        <strain evidence="11">KCTC 5701</strain>
    </source>
</reference>
<dbReference type="InterPro" id="IPR016064">
    <property type="entry name" value="NAD/diacylglycerol_kinase_sf"/>
</dbReference>
<name>A0ABW0WR02_STRNO</name>
<evidence type="ECO:0000313" key="10">
    <source>
        <dbReference type="EMBL" id="MFC5660697.1"/>
    </source>
</evidence>
<evidence type="ECO:0000313" key="11">
    <source>
        <dbReference type="Proteomes" id="UP001596065"/>
    </source>
</evidence>
<dbReference type="Gene3D" id="3.40.50.10330">
    <property type="entry name" value="Probable inorganic polyphosphate/atp-NAD kinase, domain 1"/>
    <property type="match status" value="1"/>
</dbReference>